<feature type="region of interest" description="Disordered" evidence="1">
    <location>
        <begin position="651"/>
        <end position="689"/>
    </location>
</feature>
<feature type="compositionally biased region" description="Acidic residues" evidence="1">
    <location>
        <begin position="807"/>
        <end position="816"/>
    </location>
</feature>
<feature type="compositionally biased region" description="Low complexity" evidence="1">
    <location>
        <begin position="910"/>
        <end position="924"/>
    </location>
</feature>
<reference evidence="2" key="1">
    <citation type="submission" date="2020-11" db="EMBL/GenBank/DDBJ databases">
        <authorList>
            <consortium name="DOE Joint Genome Institute"/>
            <person name="Ahrendt S."/>
            <person name="Riley R."/>
            <person name="Andreopoulos W."/>
            <person name="Labutti K."/>
            <person name="Pangilinan J."/>
            <person name="Ruiz-Duenas F.J."/>
            <person name="Barrasa J.M."/>
            <person name="Sanchez-Garcia M."/>
            <person name="Camarero S."/>
            <person name="Miyauchi S."/>
            <person name="Serrano A."/>
            <person name="Linde D."/>
            <person name="Babiker R."/>
            <person name="Drula E."/>
            <person name="Ayuso-Fernandez I."/>
            <person name="Pacheco R."/>
            <person name="Padilla G."/>
            <person name="Ferreira P."/>
            <person name="Barriuso J."/>
            <person name="Kellner H."/>
            <person name="Castanera R."/>
            <person name="Alfaro M."/>
            <person name="Ramirez L."/>
            <person name="Pisabarro A.G."/>
            <person name="Kuo A."/>
            <person name="Tritt A."/>
            <person name="Lipzen A."/>
            <person name="He G."/>
            <person name="Yan M."/>
            <person name="Ng V."/>
            <person name="Cullen D."/>
            <person name="Martin F."/>
            <person name="Rosso M.-N."/>
            <person name="Henrissat B."/>
            <person name="Hibbett D."/>
            <person name="Martinez A.T."/>
            <person name="Grigoriev I.V."/>
        </authorList>
    </citation>
    <scope>NUCLEOTIDE SEQUENCE</scope>
    <source>
        <strain evidence="2">CIRM-BRFM 674</strain>
    </source>
</reference>
<feature type="compositionally biased region" description="Polar residues" evidence="1">
    <location>
        <begin position="870"/>
        <end position="883"/>
    </location>
</feature>
<feature type="compositionally biased region" description="Low complexity" evidence="1">
    <location>
        <begin position="651"/>
        <end position="679"/>
    </location>
</feature>
<feature type="compositionally biased region" description="Low complexity" evidence="1">
    <location>
        <begin position="587"/>
        <end position="615"/>
    </location>
</feature>
<feature type="compositionally biased region" description="Acidic residues" evidence="1">
    <location>
        <begin position="1104"/>
        <end position="1114"/>
    </location>
</feature>
<feature type="region of interest" description="Disordered" evidence="1">
    <location>
        <begin position="259"/>
        <end position="284"/>
    </location>
</feature>
<dbReference type="AlphaFoldDB" id="A0A9P5YV49"/>
<feature type="compositionally biased region" description="Polar residues" evidence="1">
    <location>
        <begin position="516"/>
        <end position="526"/>
    </location>
</feature>
<feature type="compositionally biased region" description="Gly residues" evidence="1">
    <location>
        <begin position="900"/>
        <end position="909"/>
    </location>
</feature>
<feature type="compositionally biased region" description="Basic and acidic residues" evidence="1">
    <location>
        <begin position="824"/>
        <end position="843"/>
    </location>
</feature>
<feature type="compositionally biased region" description="Basic and acidic residues" evidence="1">
    <location>
        <begin position="796"/>
        <end position="806"/>
    </location>
</feature>
<feature type="compositionally biased region" description="Low complexity" evidence="1">
    <location>
        <begin position="942"/>
        <end position="964"/>
    </location>
</feature>
<organism evidence="2 3">
    <name type="scientific">Pholiota conissans</name>
    <dbReference type="NCBI Taxonomy" id="109636"/>
    <lineage>
        <taxon>Eukaryota</taxon>
        <taxon>Fungi</taxon>
        <taxon>Dikarya</taxon>
        <taxon>Basidiomycota</taxon>
        <taxon>Agaricomycotina</taxon>
        <taxon>Agaricomycetes</taxon>
        <taxon>Agaricomycetidae</taxon>
        <taxon>Agaricales</taxon>
        <taxon>Agaricineae</taxon>
        <taxon>Strophariaceae</taxon>
        <taxon>Pholiota</taxon>
    </lineage>
</organism>
<feature type="compositionally biased region" description="Basic and acidic residues" evidence="1">
    <location>
        <begin position="849"/>
        <end position="864"/>
    </location>
</feature>
<feature type="region of interest" description="Disordered" evidence="1">
    <location>
        <begin position="359"/>
        <end position="444"/>
    </location>
</feature>
<feature type="region of interest" description="Disordered" evidence="1">
    <location>
        <begin position="711"/>
        <end position="1066"/>
    </location>
</feature>
<feature type="compositionally biased region" description="Polar residues" evidence="1">
    <location>
        <begin position="392"/>
        <end position="401"/>
    </location>
</feature>
<feature type="compositionally biased region" description="Low complexity" evidence="1">
    <location>
        <begin position="978"/>
        <end position="1012"/>
    </location>
</feature>
<gene>
    <name evidence="2" type="ORF">BDN70DRAFT_186305</name>
</gene>
<dbReference type="Proteomes" id="UP000807469">
    <property type="component" value="Unassembled WGS sequence"/>
</dbReference>
<feature type="region of interest" description="Disordered" evidence="1">
    <location>
        <begin position="495"/>
        <end position="634"/>
    </location>
</feature>
<feature type="compositionally biased region" description="Polar residues" evidence="1">
    <location>
        <begin position="536"/>
        <end position="545"/>
    </location>
</feature>
<feature type="compositionally biased region" description="Acidic residues" evidence="1">
    <location>
        <begin position="765"/>
        <end position="795"/>
    </location>
</feature>
<evidence type="ECO:0000313" key="3">
    <source>
        <dbReference type="Proteomes" id="UP000807469"/>
    </source>
</evidence>
<proteinExistence type="predicted"/>
<keyword evidence="3" id="KW-1185">Reference proteome</keyword>
<name>A0A9P5YV49_9AGAR</name>
<evidence type="ECO:0000313" key="2">
    <source>
        <dbReference type="EMBL" id="KAF9476217.1"/>
    </source>
</evidence>
<sequence>MFSGVLDAGKADRMAYTVCPIFQEERDSYSETSTPTHTHAQLLQTPPQIHHPFQPEAPEPPRLVVVNPTPNLTPHPTPPSTPIVLGGLPRAFGTAPGQWLMPPGPHIPSSSRTTGGQAQQIMQQYHLQQAQLAQLLPPLTLPPPPQRAAMTHVLDGVGYGIGAGYVHVSAAGYANGAGSLHAAGHVSPSAMGDRTEKSAAFAGTAGTAAVAGPSTQAQVASGVAGMAYPLATAQSSHAARGQRHEDAHRSLSPPYIQYQQQIQPHSPHSNSQHQHDRQDALASNQTQHGLYSQVPAGGYSHAIAAHGRAAIADAEGLVPAQADLLLRFGGSVSGSGADDVEGVHLLGLLPPLPAPSANTHSYANASGREHTTMSWTPNPNPSTPAPTNTTSGIGNVNGSRDNVNRRSISSASSQATTASLQSTRSHATDSSSATSASARSKATAGEGFEAVLGDDRSDATFGGLSGEVQVNLGMDVDGEEGQTVDVTDDNDVALEEEEDDPLSPLPTVTHFDASISPRTNDKTTTSRSRKRHSAPPRSTSDSSQMRIALSLSPVSPVPHGDVDVEPAVADLPSEQRDKAGVSATQPALRAAVRSRSASSTRSAGKRSSFSAAASKASRKGNMGPPPPPATTISNAASSTTIVAVVTKGAVTTKATSSTAMHRTSSTRSTSRTRSTAGSSLGKSRSRSREASLGLAGLALGMTTAQAVAATVAAAVPSTRSTKPAARGRAKFSLGRAGNKKSAAAQAIRRNSSGIINKAKAKQKEDDEEEEEEAEEEEAEEAKEAEREEEEVEPEEEHFGRDLRSHEDDLDEMDVEVAEAQAETLRVEREARERERLHLQEQARRAAAAEAEKERRREAERRQRQLETIAALTSTATGDNVSETSGKRPVRFNIGSNSDDGMGGRSGGSGSEVSGGVSGQSVGPDPRMGGARRKGKDKELSLEQRLAAQQQEYQRQQQQYQQYQQPHYMPLHRQLSKPQLHQLQIMEQIHQQQQRPTTAQQQERQYQQQFQDQKLASQQSKQFNEQVVAVVENNATSKKGKQRETAVPLPAEPLAKPKKSNSKAQVAPADGGVVDAMLAAKIQDSLNTPLLPTGKKRVELVSTESEFETTDDEGEWSSAEMTADDAEVVC</sequence>
<feature type="compositionally biased region" description="Low complexity" evidence="1">
    <location>
        <begin position="259"/>
        <end position="272"/>
    </location>
</feature>
<dbReference type="EMBL" id="MU155302">
    <property type="protein sequence ID" value="KAF9476217.1"/>
    <property type="molecule type" value="Genomic_DNA"/>
</dbReference>
<evidence type="ECO:0000256" key="1">
    <source>
        <dbReference type="SAM" id="MobiDB-lite"/>
    </source>
</evidence>
<feature type="compositionally biased region" description="Polar residues" evidence="1">
    <location>
        <begin position="1013"/>
        <end position="1022"/>
    </location>
</feature>
<feature type="region of interest" description="Disordered" evidence="1">
    <location>
        <begin position="1100"/>
        <end position="1129"/>
    </location>
</feature>
<comment type="caution">
    <text evidence="2">The sequence shown here is derived from an EMBL/GenBank/DDBJ whole genome shotgun (WGS) entry which is preliminary data.</text>
</comment>
<accession>A0A9P5YV49</accession>
<protein>
    <submittedName>
        <fullName evidence="2">Uncharacterized protein</fullName>
    </submittedName>
</protein>
<feature type="compositionally biased region" description="Low complexity" evidence="1">
    <location>
        <begin position="405"/>
        <end position="444"/>
    </location>
</feature>
<feature type="compositionally biased region" description="Low complexity" evidence="1">
    <location>
        <begin position="1023"/>
        <end position="1034"/>
    </location>
</feature>